<evidence type="ECO:0000256" key="5">
    <source>
        <dbReference type="ARBA" id="ARBA00023186"/>
    </source>
</evidence>
<name>A0AAN1WID8_9GAMM</name>
<evidence type="ECO:0000256" key="4">
    <source>
        <dbReference type="ARBA" id="ARBA00023136"/>
    </source>
</evidence>
<evidence type="ECO:0000256" key="1">
    <source>
        <dbReference type="ARBA" id="ARBA00004167"/>
    </source>
</evidence>
<protein>
    <recommendedName>
        <fullName evidence="8">J domain-containing protein</fullName>
    </recommendedName>
</protein>
<dbReference type="KEGG" id="marq:MARGE09_P2343"/>
<dbReference type="CDD" id="cd06257">
    <property type="entry name" value="DnaJ"/>
    <property type="match status" value="1"/>
</dbReference>
<organism evidence="9 10">
    <name type="scientific">Marinagarivorans cellulosilyticus</name>
    <dbReference type="NCBI Taxonomy" id="2721545"/>
    <lineage>
        <taxon>Bacteria</taxon>
        <taxon>Pseudomonadati</taxon>
        <taxon>Pseudomonadota</taxon>
        <taxon>Gammaproteobacteria</taxon>
        <taxon>Cellvibrionales</taxon>
        <taxon>Cellvibrionaceae</taxon>
        <taxon>Marinagarivorans</taxon>
    </lineage>
</organism>
<dbReference type="SUPFAM" id="SSF46565">
    <property type="entry name" value="Chaperone J-domain"/>
    <property type="match status" value="1"/>
</dbReference>
<gene>
    <name evidence="9" type="ORF">MARGE09_P2343</name>
</gene>
<keyword evidence="3 7" id="KW-1133">Transmembrane helix</keyword>
<evidence type="ECO:0000256" key="7">
    <source>
        <dbReference type="SAM" id="Phobius"/>
    </source>
</evidence>
<comment type="similarity">
    <text evidence="6">Belongs to the TIM14 family.</text>
</comment>
<proteinExistence type="inferred from homology"/>
<dbReference type="InterPro" id="IPR001623">
    <property type="entry name" value="DnaJ_domain"/>
</dbReference>
<evidence type="ECO:0000313" key="9">
    <source>
        <dbReference type="EMBL" id="BCD98142.1"/>
    </source>
</evidence>
<keyword evidence="10" id="KW-1185">Reference proteome</keyword>
<feature type="transmembrane region" description="Helical" evidence="7">
    <location>
        <begin position="34"/>
        <end position="51"/>
    </location>
</feature>
<dbReference type="RefSeq" id="WP_236982306.1">
    <property type="nucleotide sequence ID" value="NZ_AP023086.1"/>
</dbReference>
<dbReference type="PROSITE" id="PS50076">
    <property type="entry name" value="DNAJ_2"/>
    <property type="match status" value="1"/>
</dbReference>
<comment type="subcellular location">
    <subcellularLocation>
        <location evidence="1">Membrane</location>
        <topology evidence="1">Single-pass membrane protein</topology>
    </subcellularLocation>
</comment>
<reference evidence="9 10" key="1">
    <citation type="journal article" date="2022" name="IScience">
        <title>An ultrasensitive nanofiber-based assay for enzymatic hydrolysis and deep-sea microbial degradation of cellulose.</title>
        <authorList>
            <person name="Tsudome M."/>
            <person name="Tachioka M."/>
            <person name="Miyazaki M."/>
            <person name="Uchimura K."/>
            <person name="Tsuda M."/>
            <person name="Takaki Y."/>
            <person name="Deguchi S."/>
        </authorList>
    </citation>
    <scope>NUCLEOTIDE SEQUENCE [LARGE SCALE GENOMIC DNA]</scope>
    <source>
        <strain evidence="9 10">GE09</strain>
    </source>
</reference>
<feature type="transmembrane region" description="Helical" evidence="7">
    <location>
        <begin position="6"/>
        <end position="22"/>
    </location>
</feature>
<dbReference type="GO" id="GO:0016020">
    <property type="term" value="C:membrane"/>
    <property type="evidence" value="ECO:0007669"/>
    <property type="project" value="UniProtKB-SubCell"/>
</dbReference>
<feature type="domain" description="J" evidence="8">
    <location>
        <begin position="185"/>
        <end position="237"/>
    </location>
</feature>
<evidence type="ECO:0000256" key="3">
    <source>
        <dbReference type="ARBA" id="ARBA00022989"/>
    </source>
</evidence>
<dbReference type="InterPro" id="IPR036869">
    <property type="entry name" value="J_dom_sf"/>
</dbReference>
<accession>A0AAN1WID8</accession>
<dbReference type="AlphaFoldDB" id="A0AAN1WID8"/>
<dbReference type="EMBL" id="AP023086">
    <property type="protein sequence ID" value="BCD98142.1"/>
    <property type="molecule type" value="Genomic_DNA"/>
</dbReference>
<dbReference type="Proteomes" id="UP001320119">
    <property type="component" value="Chromosome"/>
</dbReference>
<feature type="transmembrane region" description="Helical" evidence="7">
    <location>
        <begin position="57"/>
        <end position="77"/>
    </location>
</feature>
<dbReference type="Gene3D" id="1.10.287.110">
    <property type="entry name" value="DnaJ domain"/>
    <property type="match status" value="1"/>
</dbReference>
<evidence type="ECO:0000256" key="2">
    <source>
        <dbReference type="ARBA" id="ARBA00022692"/>
    </source>
</evidence>
<dbReference type="PANTHER" id="PTHR12763">
    <property type="match status" value="1"/>
</dbReference>
<keyword evidence="4 7" id="KW-0472">Membrane</keyword>
<evidence type="ECO:0000256" key="6">
    <source>
        <dbReference type="ARBA" id="ARBA00038105"/>
    </source>
</evidence>
<keyword evidence="2 7" id="KW-0812">Transmembrane</keyword>
<evidence type="ECO:0000313" key="10">
    <source>
        <dbReference type="Proteomes" id="UP001320119"/>
    </source>
</evidence>
<dbReference type="PANTHER" id="PTHR12763:SF28">
    <property type="entry name" value="GEO10507P1-RELATED"/>
    <property type="match status" value="1"/>
</dbReference>
<sequence length="237" mass="26049">MIIKLLFGLAIIFTLFTLIHKYKKAAPAERRSWAIKIVIAIVVIAIIIGSMTGRVPIVAGLLAAGATLAKFGLRWGLPMAKMWLAKNNGNATFRSQYLIMSVNVSSGQMTGKVIKGEFAEQMLGNLSDSQLQTLQDFFSLNDKKSYYLLAAYIRSKGFAGAAGNDNDRQRENTQMPSNNGVSVDEALEILGFKTMPTKKEIIDAHRRLMSKLHPDKGGSDYLAARVNQAREVLINAL</sequence>
<keyword evidence="5" id="KW-0143">Chaperone</keyword>
<evidence type="ECO:0000259" key="8">
    <source>
        <dbReference type="PROSITE" id="PS50076"/>
    </source>
</evidence>